<feature type="domain" description="HTH iclR-type" evidence="4">
    <location>
        <begin position="10"/>
        <end position="71"/>
    </location>
</feature>
<accession>A0A7W4VV92</accession>
<comment type="caution">
    <text evidence="6">The sequence shown here is derived from an EMBL/GenBank/DDBJ whole genome shotgun (WGS) entry which is preliminary data.</text>
</comment>
<keyword evidence="1" id="KW-0805">Transcription regulation</keyword>
<dbReference type="PANTHER" id="PTHR30136:SF24">
    <property type="entry name" value="HTH-TYPE TRANSCRIPTIONAL REPRESSOR ALLR"/>
    <property type="match status" value="1"/>
</dbReference>
<dbReference type="Pfam" id="PF09339">
    <property type="entry name" value="HTH_IclR"/>
    <property type="match status" value="1"/>
</dbReference>
<dbReference type="PROSITE" id="PS51077">
    <property type="entry name" value="HTH_ICLR"/>
    <property type="match status" value="1"/>
</dbReference>
<dbReference type="InterPro" id="IPR050707">
    <property type="entry name" value="HTH_MetabolicPath_Reg"/>
</dbReference>
<keyword evidence="2 6" id="KW-0238">DNA-binding</keyword>
<proteinExistence type="predicted"/>
<evidence type="ECO:0000313" key="7">
    <source>
        <dbReference type="Proteomes" id="UP000589626"/>
    </source>
</evidence>
<dbReference type="InterPro" id="IPR036390">
    <property type="entry name" value="WH_DNA-bd_sf"/>
</dbReference>
<dbReference type="InterPro" id="IPR005471">
    <property type="entry name" value="Tscrpt_reg_IclR_N"/>
</dbReference>
<feature type="domain" description="IclR-ED" evidence="5">
    <location>
        <begin position="72"/>
        <end position="248"/>
    </location>
</feature>
<evidence type="ECO:0000259" key="4">
    <source>
        <dbReference type="PROSITE" id="PS51077"/>
    </source>
</evidence>
<evidence type="ECO:0000313" key="6">
    <source>
        <dbReference type="EMBL" id="MBB3042426.1"/>
    </source>
</evidence>
<organism evidence="6 7">
    <name type="scientific">Nocardioides soli</name>
    <dbReference type="NCBI Taxonomy" id="1036020"/>
    <lineage>
        <taxon>Bacteria</taxon>
        <taxon>Bacillati</taxon>
        <taxon>Actinomycetota</taxon>
        <taxon>Actinomycetes</taxon>
        <taxon>Propionibacteriales</taxon>
        <taxon>Nocardioidaceae</taxon>
        <taxon>Nocardioides</taxon>
    </lineage>
</organism>
<sequence>MAGNTSTPGATVTSRALALLGAFDERHPRLTLTQLAERAGLPVPTAHRLIGELVAWGALSRTETGCYVVGRRLWDLGLLAPVQTGLRELASPYLHDLYGATLATVHLSVRDGLDVLYLDRLAGHASVPVVSSVGSRLPLHATGVGKVLLAHAPPEVQQAVLADLTRITPYTITQPGLLRRQLARVLREGHATTSEEMSLGACSLAVPIRRGPDVVAALGIVVPSLKDRSKLLGALQVAAHGVGRELARTLPPSGISG</sequence>
<dbReference type="Pfam" id="PF01614">
    <property type="entry name" value="IclR_C"/>
    <property type="match status" value="1"/>
</dbReference>
<dbReference type="GO" id="GO:0003700">
    <property type="term" value="F:DNA-binding transcription factor activity"/>
    <property type="evidence" value="ECO:0007669"/>
    <property type="project" value="TreeGrafter"/>
</dbReference>
<dbReference type="SUPFAM" id="SSF46785">
    <property type="entry name" value="Winged helix' DNA-binding domain"/>
    <property type="match status" value="1"/>
</dbReference>
<keyword evidence="7" id="KW-1185">Reference proteome</keyword>
<evidence type="ECO:0000256" key="2">
    <source>
        <dbReference type="ARBA" id="ARBA00023125"/>
    </source>
</evidence>
<evidence type="ECO:0000256" key="1">
    <source>
        <dbReference type="ARBA" id="ARBA00023015"/>
    </source>
</evidence>
<dbReference type="PROSITE" id="PS51078">
    <property type="entry name" value="ICLR_ED"/>
    <property type="match status" value="1"/>
</dbReference>
<protein>
    <submittedName>
        <fullName evidence="6">DNA-binding IclR family transcriptional regulator</fullName>
    </submittedName>
</protein>
<name>A0A7W4VV92_9ACTN</name>
<dbReference type="RefSeq" id="WP_183592396.1">
    <property type="nucleotide sequence ID" value="NZ_JACHWR010000002.1"/>
</dbReference>
<dbReference type="InterPro" id="IPR036388">
    <property type="entry name" value="WH-like_DNA-bd_sf"/>
</dbReference>
<gene>
    <name evidence="6" type="ORF">FHU40_002244</name>
</gene>
<dbReference type="SUPFAM" id="SSF55781">
    <property type="entry name" value="GAF domain-like"/>
    <property type="match status" value="1"/>
</dbReference>
<reference evidence="6 7" key="1">
    <citation type="submission" date="2020-08" db="EMBL/GenBank/DDBJ databases">
        <title>Sequencing the genomes of 1000 actinobacteria strains.</title>
        <authorList>
            <person name="Klenk H.-P."/>
        </authorList>
    </citation>
    <scope>NUCLEOTIDE SEQUENCE [LARGE SCALE GENOMIC DNA]</scope>
    <source>
        <strain evidence="6 7">DSM 105498</strain>
    </source>
</reference>
<keyword evidence="3" id="KW-0804">Transcription</keyword>
<dbReference type="PANTHER" id="PTHR30136">
    <property type="entry name" value="HELIX-TURN-HELIX TRANSCRIPTIONAL REGULATOR, ICLR FAMILY"/>
    <property type="match status" value="1"/>
</dbReference>
<dbReference type="AlphaFoldDB" id="A0A7W4VV92"/>
<dbReference type="Gene3D" id="3.30.450.40">
    <property type="match status" value="1"/>
</dbReference>
<dbReference type="InterPro" id="IPR014757">
    <property type="entry name" value="Tscrpt_reg_IclR_C"/>
</dbReference>
<dbReference type="GO" id="GO:0003677">
    <property type="term" value="F:DNA binding"/>
    <property type="evidence" value="ECO:0007669"/>
    <property type="project" value="UniProtKB-KW"/>
</dbReference>
<dbReference type="GO" id="GO:0045892">
    <property type="term" value="P:negative regulation of DNA-templated transcription"/>
    <property type="evidence" value="ECO:0007669"/>
    <property type="project" value="TreeGrafter"/>
</dbReference>
<dbReference type="EMBL" id="JACHWR010000002">
    <property type="protein sequence ID" value="MBB3042426.1"/>
    <property type="molecule type" value="Genomic_DNA"/>
</dbReference>
<dbReference type="Proteomes" id="UP000589626">
    <property type="component" value="Unassembled WGS sequence"/>
</dbReference>
<evidence type="ECO:0000259" key="5">
    <source>
        <dbReference type="PROSITE" id="PS51078"/>
    </source>
</evidence>
<dbReference type="InterPro" id="IPR029016">
    <property type="entry name" value="GAF-like_dom_sf"/>
</dbReference>
<dbReference type="SMART" id="SM00346">
    <property type="entry name" value="HTH_ICLR"/>
    <property type="match status" value="1"/>
</dbReference>
<dbReference type="Gene3D" id="1.10.10.10">
    <property type="entry name" value="Winged helix-like DNA-binding domain superfamily/Winged helix DNA-binding domain"/>
    <property type="match status" value="1"/>
</dbReference>
<evidence type="ECO:0000256" key="3">
    <source>
        <dbReference type="ARBA" id="ARBA00023163"/>
    </source>
</evidence>